<dbReference type="InterPro" id="IPR002711">
    <property type="entry name" value="HNH"/>
</dbReference>
<accession>A0ABW3XKP2</accession>
<reference evidence="3" key="1">
    <citation type="journal article" date="2019" name="Int. J. Syst. Evol. Microbiol.">
        <title>The Global Catalogue of Microorganisms (GCM) 10K type strain sequencing project: providing services to taxonomists for standard genome sequencing and annotation.</title>
        <authorList>
            <consortium name="The Broad Institute Genomics Platform"/>
            <consortium name="The Broad Institute Genome Sequencing Center for Infectious Disease"/>
            <person name="Wu L."/>
            <person name="Ma J."/>
        </authorList>
    </citation>
    <scope>NUCLEOTIDE SEQUENCE [LARGE SCALE GENOMIC DNA]</scope>
    <source>
        <strain evidence="3">CGMCC 4.7020</strain>
    </source>
</reference>
<dbReference type="CDD" id="cd00085">
    <property type="entry name" value="HNHc"/>
    <property type="match status" value="1"/>
</dbReference>
<keyword evidence="3" id="KW-1185">Reference proteome</keyword>
<comment type="caution">
    <text evidence="2">The sequence shown here is derived from an EMBL/GenBank/DDBJ whole genome shotgun (WGS) entry which is preliminary data.</text>
</comment>
<dbReference type="PANTHER" id="PTHR33877">
    <property type="entry name" value="SLL1193 PROTEIN"/>
    <property type="match status" value="1"/>
</dbReference>
<evidence type="ECO:0000313" key="2">
    <source>
        <dbReference type="EMBL" id="MFD1309034.1"/>
    </source>
</evidence>
<dbReference type="Proteomes" id="UP001597058">
    <property type="component" value="Unassembled WGS sequence"/>
</dbReference>
<dbReference type="InterPro" id="IPR003615">
    <property type="entry name" value="HNH_nuc"/>
</dbReference>
<dbReference type="PANTHER" id="PTHR33877:SF2">
    <property type="entry name" value="OS07G0170200 PROTEIN"/>
    <property type="match status" value="1"/>
</dbReference>
<dbReference type="Pfam" id="PF01844">
    <property type="entry name" value="HNH"/>
    <property type="match status" value="1"/>
</dbReference>
<evidence type="ECO:0000259" key="1">
    <source>
        <dbReference type="SMART" id="SM00507"/>
    </source>
</evidence>
<proteinExistence type="predicted"/>
<dbReference type="SMART" id="SM00507">
    <property type="entry name" value="HNHc"/>
    <property type="match status" value="1"/>
</dbReference>
<evidence type="ECO:0000313" key="3">
    <source>
        <dbReference type="Proteomes" id="UP001597058"/>
    </source>
</evidence>
<dbReference type="InterPro" id="IPR052892">
    <property type="entry name" value="NA-targeting_endonuclease"/>
</dbReference>
<sequence>MVERTCTLPGCTKPHRARGLCSTHYNQQHATPEQRHPKQTVPCTWCKTDCTKDAGRERRYQLFCSLACRDQWRKATGINPVPEPESRQTRRAQARLKLRRAARGTKGWTWTAGPCARCGEPFIGSGGGGLSSYCSEPCAKRSHRARRRALQRGAEVERYSRFAIFERDRWRCHICRRKVIRAAVVPHPLAPTIDHLVPLVAGGGDTSANVATAHFLCNSTKGERAGRYGDQLALIG</sequence>
<dbReference type="RefSeq" id="WP_381328681.1">
    <property type="nucleotide sequence ID" value="NZ_JBHTMM010000033.1"/>
</dbReference>
<keyword evidence="2" id="KW-0255">Endonuclease</keyword>
<dbReference type="GO" id="GO:0004519">
    <property type="term" value="F:endonuclease activity"/>
    <property type="evidence" value="ECO:0007669"/>
    <property type="project" value="UniProtKB-KW"/>
</dbReference>
<keyword evidence="2" id="KW-0378">Hydrolase</keyword>
<keyword evidence="2" id="KW-0540">Nuclease</keyword>
<gene>
    <name evidence="2" type="ORF">ACFQ5X_24655</name>
</gene>
<dbReference type="Gene3D" id="1.10.30.50">
    <property type="match status" value="1"/>
</dbReference>
<feature type="domain" description="HNH nuclease" evidence="1">
    <location>
        <begin position="159"/>
        <end position="219"/>
    </location>
</feature>
<name>A0ABW3XKP2_9ACTN</name>
<dbReference type="EMBL" id="JBHTMM010000033">
    <property type="protein sequence ID" value="MFD1309034.1"/>
    <property type="molecule type" value="Genomic_DNA"/>
</dbReference>
<organism evidence="2 3">
    <name type="scientific">Streptomyces kaempferi</name>
    <dbReference type="NCBI Taxonomy" id="333725"/>
    <lineage>
        <taxon>Bacteria</taxon>
        <taxon>Bacillati</taxon>
        <taxon>Actinomycetota</taxon>
        <taxon>Actinomycetes</taxon>
        <taxon>Kitasatosporales</taxon>
        <taxon>Streptomycetaceae</taxon>
        <taxon>Streptomyces</taxon>
    </lineage>
</organism>
<protein>
    <submittedName>
        <fullName evidence="2">HNH endonuclease</fullName>
    </submittedName>
</protein>